<protein>
    <recommendedName>
        <fullName evidence="3">HAT C-terminal dimerisation domain-containing protein</fullName>
    </recommendedName>
</protein>
<organism evidence="1 2">
    <name type="scientific">Aphanomyces astaci</name>
    <name type="common">Crayfish plague agent</name>
    <dbReference type="NCBI Taxonomy" id="112090"/>
    <lineage>
        <taxon>Eukaryota</taxon>
        <taxon>Sar</taxon>
        <taxon>Stramenopiles</taxon>
        <taxon>Oomycota</taxon>
        <taxon>Saprolegniomycetes</taxon>
        <taxon>Saprolegniales</taxon>
        <taxon>Verrucalvaceae</taxon>
        <taxon>Aphanomyces</taxon>
    </lineage>
</organism>
<dbReference type="PANTHER" id="PTHR40866:SF1">
    <property type="entry name" value="BED-TYPE DOMAIN-CONTAINING PROTEIN"/>
    <property type="match status" value="1"/>
</dbReference>
<dbReference type="Proteomes" id="UP000266196">
    <property type="component" value="Unassembled WGS sequence"/>
</dbReference>
<reference evidence="1 2" key="1">
    <citation type="submission" date="2018-08" db="EMBL/GenBank/DDBJ databases">
        <title>Aphanomyces genome sequencing and annotation.</title>
        <authorList>
            <person name="Minardi D."/>
            <person name="Oidtmann B."/>
            <person name="Van Der Giezen M."/>
            <person name="Studholme D.J."/>
        </authorList>
    </citation>
    <scope>NUCLEOTIDE SEQUENCE [LARGE SCALE GENOMIC DNA]</scope>
    <source>
        <strain evidence="1 2">197901</strain>
    </source>
</reference>
<dbReference type="VEuPathDB" id="FungiDB:H257_03430"/>
<comment type="caution">
    <text evidence="1">The sequence shown here is derived from an EMBL/GenBank/DDBJ whole genome shotgun (WGS) entry which is preliminary data.</text>
</comment>
<dbReference type="AlphaFoldDB" id="A0A397F882"/>
<gene>
    <name evidence="1" type="ORF">DYB31_006517</name>
</gene>
<dbReference type="EMBL" id="QUTE01009585">
    <property type="protein sequence ID" value="RHZ18021.1"/>
    <property type="molecule type" value="Genomic_DNA"/>
</dbReference>
<evidence type="ECO:0000313" key="2">
    <source>
        <dbReference type="Proteomes" id="UP000266196"/>
    </source>
</evidence>
<evidence type="ECO:0008006" key="3">
    <source>
        <dbReference type="Google" id="ProtNLM"/>
    </source>
</evidence>
<evidence type="ECO:0000313" key="1">
    <source>
        <dbReference type="EMBL" id="RHZ18021.1"/>
    </source>
</evidence>
<name>A0A397F882_APHAT</name>
<dbReference type="PANTHER" id="PTHR40866">
    <property type="entry name" value="BED-TYPE DOMAIN-CONTAINING PROTEIN"/>
    <property type="match status" value="1"/>
</dbReference>
<sequence length="224" mass="25531">MNATRWSSVYTMVLRYVDIRTFIALIDDDADLDELRLSTREDREVDLLLGQLENFDTVTLALQRDTMSLYDVRILFETVMEDYPQAAHYLSRSANIVQQPNFENGVCKIQNPLSGQMSVGESESVGGLRVAPLEAAVADKHETYAERALKRQRRVPSEGKFLDCRCIVPTSNICERFFSATKRAIGDHRCGLLPKNFESQMFLYANADMWGMDDVQKIMQANET</sequence>
<proteinExistence type="predicted"/>
<accession>A0A397F882</accession>